<proteinExistence type="predicted"/>
<organism evidence="1 2">
    <name type="scientific">Elysia crispata</name>
    <name type="common">lettuce slug</name>
    <dbReference type="NCBI Taxonomy" id="231223"/>
    <lineage>
        <taxon>Eukaryota</taxon>
        <taxon>Metazoa</taxon>
        <taxon>Spiralia</taxon>
        <taxon>Lophotrochozoa</taxon>
        <taxon>Mollusca</taxon>
        <taxon>Gastropoda</taxon>
        <taxon>Heterobranchia</taxon>
        <taxon>Euthyneura</taxon>
        <taxon>Panpulmonata</taxon>
        <taxon>Sacoglossa</taxon>
        <taxon>Placobranchoidea</taxon>
        <taxon>Plakobranchidae</taxon>
        <taxon>Elysia</taxon>
    </lineage>
</organism>
<protein>
    <submittedName>
        <fullName evidence="1">Uncharacterized protein</fullName>
    </submittedName>
</protein>
<keyword evidence="2" id="KW-1185">Reference proteome</keyword>
<sequence length="188" mass="21372">MTAWPRGCIVNKSKYRAYEKQKSQEYAQWGACAGATCCTKVDYTARKQELNKDLNYSTVTHKLYKRENHIIYQVVADLSQNCKSQAAVAALVRTDDAKHWACLKGGVKFSSFLSLLYFTTPEVPEVSSTESPVFCEARVRVRAVLKDIDLRVICSCGDKIKHLTNHAVEYPVSFVENPNNRWRQNKGE</sequence>
<comment type="caution">
    <text evidence="1">The sequence shown here is derived from an EMBL/GenBank/DDBJ whole genome shotgun (WGS) entry which is preliminary data.</text>
</comment>
<dbReference type="EMBL" id="JAWDGP010008031">
    <property type="protein sequence ID" value="KAK3696798.1"/>
    <property type="molecule type" value="Genomic_DNA"/>
</dbReference>
<reference evidence="1" key="1">
    <citation type="journal article" date="2023" name="G3 (Bethesda)">
        <title>A reference genome for the long-term kleptoplast-retaining sea slug Elysia crispata morphotype clarki.</title>
        <authorList>
            <person name="Eastman K.E."/>
            <person name="Pendleton A.L."/>
            <person name="Shaikh M.A."/>
            <person name="Suttiyut T."/>
            <person name="Ogas R."/>
            <person name="Tomko P."/>
            <person name="Gavelis G."/>
            <person name="Widhalm J.R."/>
            <person name="Wisecaver J.H."/>
        </authorList>
    </citation>
    <scope>NUCLEOTIDE SEQUENCE</scope>
    <source>
        <strain evidence="1">ECLA1</strain>
    </source>
</reference>
<evidence type="ECO:0000313" key="2">
    <source>
        <dbReference type="Proteomes" id="UP001283361"/>
    </source>
</evidence>
<dbReference type="AlphaFoldDB" id="A0AAE0XMF3"/>
<gene>
    <name evidence="1" type="ORF">RRG08_016849</name>
</gene>
<accession>A0AAE0XMF3</accession>
<evidence type="ECO:0000313" key="1">
    <source>
        <dbReference type="EMBL" id="KAK3696798.1"/>
    </source>
</evidence>
<dbReference type="Proteomes" id="UP001283361">
    <property type="component" value="Unassembled WGS sequence"/>
</dbReference>
<name>A0AAE0XMF3_9GAST</name>